<dbReference type="EMBL" id="VZRB01000008">
    <property type="protein sequence ID" value="KAB1146792.1"/>
    <property type="molecule type" value="Genomic_DNA"/>
</dbReference>
<feature type="compositionally biased region" description="Low complexity" evidence="4">
    <location>
        <begin position="1"/>
        <end position="27"/>
    </location>
</feature>
<dbReference type="CDD" id="cd06170">
    <property type="entry name" value="LuxR_C_like"/>
    <property type="match status" value="1"/>
</dbReference>
<evidence type="ECO:0000256" key="3">
    <source>
        <dbReference type="ARBA" id="ARBA00023163"/>
    </source>
</evidence>
<dbReference type="PANTHER" id="PTHR44688:SF16">
    <property type="entry name" value="DNA-BINDING TRANSCRIPTIONAL ACTIVATOR DEVR_DOSR"/>
    <property type="match status" value="1"/>
</dbReference>
<reference evidence="6 7" key="1">
    <citation type="submission" date="2019-09" db="EMBL/GenBank/DDBJ databases">
        <title>Screening of Novel Bioactive Compounds from Soil-Associated.</title>
        <authorList>
            <person name="Zhao S."/>
        </authorList>
    </citation>
    <scope>NUCLEOTIDE SEQUENCE [LARGE SCALE GENOMIC DNA]</scope>
    <source>
        <strain evidence="6 7">HIT-DPA4</strain>
    </source>
</reference>
<evidence type="ECO:0000256" key="1">
    <source>
        <dbReference type="ARBA" id="ARBA00023015"/>
    </source>
</evidence>
<organism evidence="6 7">
    <name type="scientific">Streptomyces luteolifulvus</name>
    <dbReference type="NCBI Taxonomy" id="2615112"/>
    <lineage>
        <taxon>Bacteria</taxon>
        <taxon>Bacillati</taxon>
        <taxon>Actinomycetota</taxon>
        <taxon>Actinomycetes</taxon>
        <taxon>Kitasatosporales</taxon>
        <taxon>Streptomycetaceae</taxon>
        <taxon>Streptomyces</taxon>
    </lineage>
</organism>
<feature type="compositionally biased region" description="Basic and acidic residues" evidence="4">
    <location>
        <begin position="110"/>
        <end position="125"/>
    </location>
</feature>
<comment type="caution">
    <text evidence="6">The sequence shown here is derived from an EMBL/GenBank/DDBJ whole genome shotgun (WGS) entry which is preliminary data.</text>
</comment>
<feature type="compositionally biased region" description="Low complexity" evidence="4">
    <location>
        <begin position="48"/>
        <end position="64"/>
    </location>
</feature>
<keyword evidence="1" id="KW-0805">Transcription regulation</keyword>
<dbReference type="GO" id="GO:0006355">
    <property type="term" value="P:regulation of DNA-templated transcription"/>
    <property type="evidence" value="ECO:0007669"/>
    <property type="project" value="InterPro"/>
</dbReference>
<dbReference type="InterPro" id="IPR000792">
    <property type="entry name" value="Tscrpt_reg_LuxR_C"/>
</dbReference>
<feature type="region of interest" description="Disordered" evidence="4">
    <location>
        <begin position="1"/>
        <end position="145"/>
    </location>
</feature>
<proteinExistence type="predicted"/>
<dbReference type="PANTHER" id="PTHR44688">
    <property type="entry name" value="DNA-BINDING TRANSCRIPTIONAL ACTIVATOR DEVR_DOSR"/>
    <property type="match status" value="1"/>
</dbReference>
<evidence type="ECO:0000259" key="5">
    <source>
        <dbReference type="PROSITE" id="PS50043"/>
    </source>
</evidence>
<dbReference type="PRINTS" id="PR00038">
    <property type="entry name" value="HTHLUXR"/>
</dbReference>
<dbReference type="GO" id="GO:0003677">
    <property type="term" value="F:DNA binding"/>
    <property type="evidence" value="ECO:0007669"/>
    <property type="project" value="UniProtKB-KW"/>
</dbReference>
<dbReference type="Proteomes" id="UP000442707">
    <property type="component" value="Unassembled WGS sequence"/>
</dbReference>
<sequence length="224" mass="23812">MTSSTTGRTTTTPPATSGRPSPTTPAGSRRRCRPNPATPAHPSTGLFANNASASRSASAPAAGSTCSARTPPAGPSPTSTRTEESCDPPDPATPAARHRLDAASPPPLLPRREDRRRPRAGDSDARHRRRQSRHRRTHQKRAAPVKDLTRRQRQVLALAANGNTNEQIGAWLGISPCTVKDILGYAYRTLGATDRAQAVAIALAIGELGVHEIHIPDQQRETAA</sequence>
<dbReference type="SMART" id="SM00421">
    <property type="entry name" value="HTH_LUXR"/>
    <property type="match status" value="1"/>
</dbReference>
<dbReference type="SUPFAM" id="SSF46894">
    <property type="entry name" value="C-terminal effector domain of the bipartite response regulators"/>
    <property type="match status" value="1"/>
</dbReference>
<accession>A0A6H9V4Q5</accession>
<dbReference type="Pfam" id="PF00196">
    <property type="entry name" value="GerE"/>
    <property type="match status" value="1"/>
</dbReference>
<gene>
    <name evidence="6" type="ORF">F7R91_14525</name>
</gene>
<evidence type="ECO:0000313" key="6">
    <source>
        <dbReference type="EMBL" id="KAB1146792.1"/>
    </source>
</evidence>
<keyword evidence="7" id="KW-1185">Reference proteome</keyword>
<dbReference type="AlphaFoldDB" id="A0A6H9V4Q5"/>
<evidence type="ECO:0000313" key="7">
    <source>
        <dbReference type="Proteomes" id="UP000442707"/>
    </source>
</evidence>
<dbReference type="PROSITE" id="PS50043">
    <property type="entry name" value="HTH_LUXR_2"/>
    <property type="match status" value="1"/>
</dbReference>
<feature type="compositionally biased region" description="Basic residues" evidence="4">
    <location>
        <begin position="126"/>
        <end position="143"/>
    </location>
</feature>
<evidence type="ECO:0000256" key="2">
    <source>
        <dbReference type="ARBA" id="ARBA00023125"/>
    </source>
</evidence>
<keyword evidence="2" id="KW-0238">DNA-binding</keyword>
<feature type="domain" description="HTH luxR-type" evidence="5">
    <location>
        <begin position="141"/>
        <end position="206"/>
    </location>
</feature>
<name>A0A6H9V4Q5_9ACTN</name>
<protein>
    <submittedName>
        <fullName evidence="6">Helix-turn-helix transcriptional regulator</fullName>
    </submittedName>
</protein>
<evidence type="ECO:0000256" key="4">
    <source>
        <dbReference type="SAM" id="MobiDB-lite"/>
    </source>
</evidence>
<dbReference type="InterPro" id="IPR016032">
    <property type="entry name" value="Sig_transdc_resp-reg_C-effctor"/>
</dbReference>
<dbReference type="InterPro" id="IPR036388">
    <property type="entry name" value="WH-like_DNA-bd_sf"/>
</dbReference>
<keyword evidence="3" id="KW-0804">Transcription</keyword>
<dbReference type="Gene3D" id="1.10.10.10">
    <property type="entry name" value="Winged helix-like DNA-binding domain superfamily/Winged helix DNA-binding domain"/>
    <property type="match status" value="1"/>
</dbReference>